<keyword evidence="2" id="KW-0812">Transmembrane</keyword>
<evidence type="ECO:0000313" key="4">
    <source>
        <dbReference type="EMBL" id="KAJ2677444.1"/>
    </source>
</evidence>
<evidence type="ECO:0000313" key="5">
    <source>
        <dbReference type="Proteomes" id="UP001151518"/>
    </source>
</evidence>
<reference evidence="4" key="1">
    <citation type="submission" date="2022-07" db="EMBL/GenBank/DDBJ databases">
        <title>Phylogenomic reconstructions and comparative analyses of Kickxellomycotina fungi.</title>
        <authorList>
            <person name="Reynolds N.K."/>
            <person name="Stajich J.E."/>
            <person name="Barry K."/>
            <person name="Grigoriev I.V."/>
            <person name="Crous P."/>
            <person name="Smith M.E."/>
        </authorList>
    </citation>
    <scope>NUCLEOTIDE SEQUENCE</scope>
    <source>
        <strain evidence="4">NRRL 3115</strain>
    </source>
</reference>
<keyword evidence="2" id="KW-0472">Membrane</keyword>
<name>A0A9W8G926_9FUNG</name>
<feature type="signal peptide" evidence="3">
    <location>
        <begin position="1"/>
        <end position="17"/>
    </location>
</feature>
<feature type="transmembrane region" description="Helical" evidence="2">
    <location>
        <begin position="336"/>
        <end position="356"/>
    </location>
</feature>
<organism evidence="4 5">
    <name type="scientific">Coemansia spiralis</name>
    <dbReference type="NCBI Taxonomy" id="417178"/>
    <lineage>
        <taxon>Eukaryota</taxon>
        <taxon>Fungi</taxon>
        <taxon>Fungi incertae sedis</taxon>
        <taxon>Zoopagomycota</taxon>
        <taxon>Kickxellomycotina</taxon>
        <taxon>Kickxellomycetes</taxon>
        <taxon>Kickxellales</taxon>
        <taxon>Kickxellaceae</taxon>
        <taxon>Coemansia</taxon>
    </lineage>
</organism>
<feature type="chain" id="PRO_5040909127" evidence="3">
    <location>
        <begin position="18"/>
        <end position="423"/>
    </location>
</feature>
<comment type="caution">
    <text evidence="4">The sequence shown here is derived from an EMBL/GenBank/DDBJ whole genome shotgun (WGS) entry which is preliminary data.</text>
</comment>
<feature type="region of interest" description="Disordered" evidence="1">
    <location>
        <begin position="307"/>
        <end position="327"/>
    </location>
</feature>
<protein>
    <submittedName>
        <fullName evidence="4">Uncharacterized protein</fullName>
    </submittedName>
</protein>
<dbReference type="Proteomes" id="UP001151518">
    <property type="component" value="Unassembled WGS sequence"/>
</dbReference>
<sequence>MAISVSVMLLPSGLANAELIPPNNDGEITVVIPLAHATAPSYHWWDVLTSGASGFFAPKIDDANSAIDHAHDEAKAAGGYITSNAAQAKDDAKEKAEYVGTKVQERAYRFGHKAQHEAANAQKQAKESAQNIGRNVKHKGQDAYRKLDKEGRGLAHEAQHKADSNLYYCDGYLSCLFSRFKSHIHQMVAATRGASGHLRADLKYGLEKLGNVLGSLNEGASPSWPEAVFDGSRDPAFSKYIHELGQASQSANDQIKTKLNIHSAMLASIARSHLSSYLTLSGCYIPVLALISLYAIAKSVCRNSELNRDTSSRSQGRGGSGSKESESEHKVAASNAFAMSNTFLGVVPMAVILLVVMEFNGMAGWLIASSYTVLIAGTVAAAQPSLLNGVLSSTDGVASIGLRLAIGITTIAAASCLIHAFFG</sequence>
<dbReference type="EMBL" id="JANBTW010000033">
    <property type="protein sequence ID" value="KAJ2677444.1"/>
    <property type="molecule type" value="Genomic_DNA"/>
</dbReference>
<evidence type="ECO:0000256" key="1">
    <source>
        <dbReference type="SAM" id="MobiDB-lite"/>
    </source>
</evidence>
<proteinExistence type="predicted"/>
<keyword evidence="3" id="KW-0732">Signal</keyword>
<evidence type="ECO:0000256" key="2">
    <source>
        <dbReference type="SAM" id="Phobius"/>
    </source>
</evidence>
<dbReference type="OrthoDB" id="5533327at2759"/>
<feature type="transmembrane region" description="Helical" evidence="2">
    <location>
        <begin position="402"/>
        <end position="422"/>
    </location>
</feature>
<keyword evidence="2" id="KW-1133">Transmembrane helix</keyword>
<accession>A0A9W8G926</accession>
<dbReference type="AlphaFoldDB" id="A0A9W8G926"/>
<feature type="transmembrane region" description="Helical" evidence="2">
    <location>
        <begin position="277"/>
        <end position="297"/>
    </location>
</feature>
<gene>
    <name evidence="4" type="ORF">GGI25_003199</name>
</gene>
<feature type="transmembrane region" description="Helical" evidence="2">
    <location>
        <begin position="362"/>
        <end position="382"/>
    </location>
</feature>
<evidence type="ECO:0000256" key="3">
    <source>
        <dbReference type="SAM" id="SignalP"/>
    </source>
</evidence>